<evidence type="ECO:0000256" key="6">
    <source>
        <dbReference type="ARBA" id="ARBA00046520"/>
    </source>
</evidence>
<dbReference type="PANTHER" id="PTHR36577">
    <property type="entry name" value="DUF521 DOMAIN PROTEIN (AFU_ORTHOLOGUE AFUA_6G00490)"/>
    <property type="match status" value="1"/>
</dbReference>
<dbReference type="EMBL" id="KT007002">
    <property type="protein sequence ID" value="AKQ02723.1"/>
    <property type="molecule type" value="Genomic_DNA"/>
</dbReference>
<evidence type="ECO:0000256" key="5">
    <source>
        <dbReference type="ARBA" id="ARBA00045299"/>
    </source>
</evidence>
<evidence type="ECO:0000256" key="7">
    <source>
        <dbReference type="HAMAP-Rule" id="MF_00078"/>
    </source>
</evidence>
<comment type="pathway">
    <text evidence="1 7">Isoprenoid biosynthesis; isopentenyl diphosphate biosynthesis via mevalonate pathway.</text>
</comment>
<dbReference type="CDD" id="cd01356">
    <property type="entry name" value="AcnX_swivel"/>
    <property type="match status" value="1"/>
</dbReference>
<dbReference type="Pfam" id="PF01989">
    <property type="entry name" value="AcnX_swivel_put"/>
    <property type="match status" value="1"/>
</dbReference>
<evidence type="ECO:0000256" key="1">
    <source>
        <dbReference type="ARBA" id="ARBA00005092"/>
    </source>
</evidence>
<dbReference type="EC" id="4.2.1.182" evidence="7"/>
<comment type="similarity">
    <text evidence="7">Belongs to the AcnX type II small subunit family.</text>
</comment>
<evidence type="ECO:0000313" key="9">
    <source>
        <dbReference type="EMBL" id="AKQ02723.1"/>
    </source>
</evidence>
<feature type="active site" description="Proton acceptor" evidence="7">
    <location>
        <position position="62"/>
    </location>
</feature>
<comment type="catalytic activity">
    <reaction evidence="4">
        <text>(R)-5-phosphomevalonate = (2E)-3-methyl-5-phosphooxypent-2-enoate + H2O</text>
        <dbReference type="Rhea" id="RHEA:78975"/>
        <dbReference type="ChEBI" id="CHEBI:15377"/>
        <dbReference type="ChEBI" id="CHEBI:58146"/>
        <dbReference type="ChEBI" id="CHEBI:229665"/>
        <dbReference type="EC" id="4.2.1.182"/>
    </reaction>
    <physiologicalReaction direction="left-to-right" evidence="4">
        <dbReference type="Rhea" id="RHEA:78976"/>
    </physiologicalReaction>
</comment>
<accession>A0A0H4T4W5</accession>
<evidence type="ECO:0000256" key="2">
    <source>
        <dbReference type="ARBA" id="ARBA00023229"/>
    </source>
</evidence>
<feature type="domain" description="Nudix hydrolase" evidence="8">
    <location>
        <begin position="132"/>
        <end position="260"/>
    </location>
</feature>
<proteinExistence type="inferred from homology"/>
<comment type="function">
    <text evidence="5 7">Component of a hydro-lyase that catalyzes the dehydration of mevalonate 5-phosphate (MVA5P) to form trans-anhydromevalonate 5-phosphate (tAHMP). Involved in the archaeal mevalonate (MVA) pathway, which provides fundamental precursors for isoprenoid biosynthesis, such as isopentenyl diphosphate (IPP) and dimethylallyl diphosphate (DMAPP).</text>
</comment>
<dbReference type="InterPro" id="IPR002840">
    <property type="entry name" value="PMDh-S-like_dom"/>
</dbReference>
<comment type="subunit">
    <text evidence="6 7">Heterodimer composed of a large subunit (PMDh-L) and a small subunit (PMDh-S).</text>
</comment>
<evidence type="ECO:0000256" key="3">
    <source>
        <dbReference type="ARBA" id="ARBA00023239"/>
    </source>
</evidence>
<dbReference type="AlphaFoldDB" id="A0A0H4T4W5"/>
<dbReference type="PROSITE" id="PS51462">
    <property type="entry name" value="NUDIX"/>
    <property type="match status" value="1"/>
</dbReference>
<evidence type="ECO:0000256" key="4">
    <source>
        <dbReference type="ARBA" id="ARBA00045120"/>
    </source>
</evidence>
<sequence length="262" mass="28197">MRLPARRIAPGRAEGPALVSPSPFSFVGGADPATGEVLDEASGCRGERIAGRVFAFPHGKGSTVGSYVVYGLAKRGVGPAALVNERAEGIVAVGAILAGVPMVDGVDVRGFLPGDRAIVDADAGAIDLPDVRAVPVVSVFLRNRGRLLLVQRGDRVGSFPGRWSAVSGYLERDEDPRDRAVQEVREETGIRDTRFRAAGRPVVARDGPTAYVVHPFLFDVPSRRLQLDWENVTHRWIRSSEIDGFDTVPRLRDVMTSALHGQ</sequence>
<dbReference type="Gene3D" id="3.50.30.10">
    <property type="entry name" value="Phosphohistidine domain"/>
    <property type="match status" value="1"/>
</dbReference>
<keyword evidence="2 7" id="KW-0414">Isoprene biosynthesis</keyword>
<dbReference type="Gene3D" id="3.90.79.10">
    <property type="entry name" value="Nucleoside Triphosphate Pyrophosphohydrolase"/>
    <property type="match status" value="1"/>
</dbReference>
<dbReference type="HAMAP" id="MF_00078">
    <property type="entry name" value="PMDh_S"/>
    <property type="match status" value="1"/>
</dbReference>
<dbReference type="SUPFAM" id="SSF52016">
    <property type="entry name" value="LeuD/IlvD-like"/>
    <property type="match status" value="1"/>
</dbReference>
<dbReference type="SUPFAM" id="SSF55811">
    <property type="entry name" value="Nudix"/>
    <property type="match status" value="1"/>
</dbReference>
<protein>
    <recommendedName>
        <fullName evidence="7">Phosphomevalonate dehydratase small subunit</fullName>
        <shortName evidence="7">PMDh small subunit</shortName>
        <shortName evidence="7">PMDh-S</shortName>
        <ecNumber evidence="7">4.2.1.182</ecNumber>
    </recommendedName>
</protein>
<dbReference type="PANTHER" id="PTHR36577:SF3">
    <property type="entry name" value="DUF521 DOMAIN PROTEIN (AFU_ORTHOLOGUE AFUA_6G00490)"/>
    <property type="match status" value="1"/>
</dbReference>
<dbReference type="GO" id="GO:0016836">
    <property type="term" value="F:hydro-lyase activity"/>
    <property type="evidence" value="ECO:0007669"/>
    <property type="project" value="UniProtKB-UniRule"/>
</dbReference>
<keyword evidence="3 7" id="KW-0456">Lyase</keyword>
<dbReference type="InterPro" id="IPR020794">
    <property type="entry name" value="PMDh_S"/>
</dbReference>
<dbReference type="Pfam" id="PF00293">
    <property type="entry name" value="NUDIX"/>
    <property type="match status" value="1"/>
</dbReference>
<reference evidence="9" key="1">
    <citation type="journal article" date="2015" name="ISME J.">
        <title>Aquifer environment selects for microbial species cohorts in sediment and groundwater.</title>
        <authorList>
            <person name="Hug L.A."/>
            <person name="Thomas B.C."/>
            <person name="Brown C.T."/>
            <person name="Frischkorn K.R."/>
            <person name="Williams K.H."/>
            <person name="Tringe S.G."/>
            <person name="Banfield J.F."/>
        </authorList>
    </citation>
    <scope>NUCLEOTIDE SEQUENCE</scope>
</reference>
<dbReference type="InterPro" id="IPR015797">
    <property type="entry name" value="NUDIX_hydrolase-like_dom_sf"/>
</dbReference>
<name>A0A0H4T4W5_9EURY</name>
<dbReference type="GO" id="GO:0019287">
    <property type="term" value="P:isopentenyl diphosphate biosynthetic process, mevalonate pathway"/>
    <property type="evidence" value="ECO:0007669"/>
    <property type="project" value="UniProtKB-UniRule"/>
</dbReference>
<organism evidence="9">
    <name type="scientific">uncultured euryarchaeote Rifle_16ft_4_minimus_37664</name>
    <dbReference type="NCBI Taxonomy" id="1665194"/>
    <lineage>
        <taxon>Archaea</taxon>
        <taxon>Methanobacteriati</taxon>
        <taxon>Methanobacteriota</taxon>
        <taxon>environmental samples</taxon>
    </lineage>
</organism>
<dbReference type="InterPro" id="IPR000086">
    <property type="entry name" value="NUDIX_hydrolase_dom"/>
</dbReference>
<evidence type="ECO:0000259" key="8">
    <source>
        <dbReference type="PROSITE" id="PS51462"/>
    </source>
</evidence>